<organism evidence="1">
    <name type="scientific">Pundamilia nyererei</name>
    <dbReference type="NCBI Taxonomy" id="303518"/>
    <lineage>
        <taxon>Eukaryota</taxon>
        <taxon>Metazoa</taxon>
        <taxon>Chordata</taxon>
        <taxon>Craniata</taxon>
        <taxon>Vertebrata</taxon>
        <taxon>Euteleostomi</taxon>
        <taxon>Actinopterygii</taxon>
        <taxon>Neopterygii</taxon>
        <taxon>Teleostei</taxon>
        <taxon>Neoteleostei</taxon>
        <taxon>Acanthomorphata</taxon>
        <taxon>Ovalentaria</taxon>
        <taxon>Cichlomorphae</taxon>
        <taxon>Cichliformes</taxon>
        <taxon>Cichlidae</taxon>
        <taxon>African cichlids</taxon>
        <taxon>Pseudocrenilabrinae</taxon>
        <taxon>Haplochromini</taxon>
        <taxon>Pundamilia</taxon>
    </lineage>
</organism>
<dbReference type="AlphaFoldDB" id="A0A3B4FHX1"/>
<sequence length="53" mass="5964">QSFSSAIGCFCTHFYYHYHCHFTTISQKGDSGVKTPVFYSLSWCSSPNTCMLG</sequence>
<proteinExistence type="predicted"/>
<accession>A0A3B4FHX1</accession>
<dbReference type="Ensembl" id="ENSPNYT00000008969.1">
    <property type="protein sequence ID" value="ENSPNYP00000008761.1"/>
    <property type="gene ID" value="ENSPNYG00000006671.1"/>
</dbReference>
<name>A0A3B4FHX1_9CICH</name>
<evidence type="ECO:0000313" key="1">
    <source>
        <dbReference type="Ensembl" id="ENSPNYP00000008761.1"/>
    </source>
</evidence>
<reference evidence="1" key="1">
    <citation type="submission" date="2023-09" db="UniProtKB">
        <authorList>
            <consortium name="Ensembl"/>
        </authorList>
    </citation>
    <scope>IDENTIFICATION</scope>
</reference>
<protein>
    <submittedName>
        <fullName evidence="1">Uncharacterized protein</fullName>
    </submittedName>
</protein>